<evidence type="ECO:0000313" key="2">
    <source>
        <dbReference type="EMBL" id="SEM68390.1"/>
    </source>
</evidence>
<feature type="transmembrane region" description="Helical" evidence="1">
    <location>
        <begin position="31"/>
        <end position="49"/>
    </location>
</feature>
<dbReference type="AlphaFoldDB" id="A0A1H8ACE0"/>
<reference evidence="3" key="1">
    <citation type="submission" date="2016-10" db="EMBL/GenBank/DDBJ databases">
        <authorList>
            <person name="Varghese N."/>
            <person name="Submissions S."/>
        </authorList>
    </citation>
    <scope>NUCLEOTIDE SEQUENCE [LARGE SCALE GENOMIC DNA]</scope>
    <source>
        <strain evidence="3">DSM 17453</strain>
    </source>
</reference>
<sequence>MIIIIQISHTLFFLAINYLIFINYNRKIRVMPFYIIFLLLYLSGLFYLNTQYNAISNKLLVVLLFFSLAIILLNIMKRFINIGNNKVFRENNNFKQNYIGLKNVIFEKIVPIMIFVYQILLIRFPVIFERMSNE</sequence>
<accession>A0A1H8ACE0</accession>
<keyword evidence="3" id="KW-1185">Reference proteome</keyword>
<name>A0A1H8ACE0_9FLAO</name>
<keyword evidence="1" id="KW-1133">Transmembrane helix</keyword>
<feature type="transmembrane region" description="Helical" evidence="1">
    <location>
        <begin position="109"/>
        <end position="128"/>
    </location>
</feature>
<feature type="transmembrane region" description="Helical" evidence="1">
    <location>
        <begin position="55"/>
        <end position="76"/>
    </location>
</feature>
<dbReference type="EMBL" id="FOBV01000005">
    <property type="protein sequence ID" value="SEM68390.1"/>
    <property type="molecule type" value="Genomic_DNA"/>
</dbReference>
<keyword evidence="1" id="KW-0812">Transmembrane</keyword>
<protein>
    <submittedName>
        <fullName evidence="2">Uncharacterized protein</fullName>
    </submittedName>
</protein>
<evidence type="ECO:0000313" key="3">
    <source>
        <dbReference type="Proteomes" id="UP000199450"/>
    </source>
</evidence>
<feature type="transmembrane region" description="Helical" evidence="1">
    <location>
        <begin position="6"/>
        <end position="24"/>
    </location>
</feature>
<evidence type="ECO:0000256" key="1">
    <source>
        <dbReference type="SAM" id="Phobius"/>
    </source>
</evidence>
<organism evidence="2 3">
    <name type="scientific">Chryseobacterium taichungense</name>
    <dbReference type="NCBI Taxonomy" id="295069"/>
    <lineage>
        <taxon>Bacteria</taxon>
        <taxon>Pseudomonadati</taxon>
        <taxon>Bacteroidota</taxon>
        <taxon>Flavobacteriia</taxon>
        <taxon>Flavobacteriales</taxon>
        <taxon>Weeksellaceae</taxon>
        <taxon>Chryseobacterium group</taxon>
        <taxon>Chryseobacterium</taxon>
    </lineage>
</organism>
<proteinExistence type="predicted"/>
<keyword evidence="1" id="KW-0472">Membrane</keyword>
<gene>
    <name evidence="2" type="ORF">SAMN05421856_105262</name>
</gene>
<dbReference type="Proteomes" id="UP000199450">
    <property type="component" value="Unassembled WGS sequence"/>
</dbReference>